<name>A0A8S3UXN4_MYTED</name>
<feature type="region of interest" description="Disordered" evidence="1">
    <location>
        <begin position="135"/>
        <end position="159"/>
    </location>
</feature>
<dbReference type="SMART" id="SM00494">
    <property type="entry name" value="ChtBD2"/>
    <property type="match status" value="1"/>
</dbReference>
<evidence type="ECO:0000256" key="1">
    <source>
        <dbReference type="SAM" id="MobiDB-lite"/>
    </source>
</evidence>
<feature type="domain" description="VWFA" evidence="2">
    <location>
        <begin position="599"/>
        <end position="769"/>
    </location>
</feature>
<dbReference type="PANTHER" id="PTHR24020:SF20">
    <property type="entry name" value="PH DOMAIN-CONTAINING PROTEIN"/>
    <property type="match status" value="1"/>
</dbReference>
<feature type="region of interest" description="Disordered" evidence="1">
    <location>
        <begin position="459"/>
        <end position="554"/>
    </location>
</feature>
<comment type="caution">
    <text evidence="4">The sequence shown here is derived from an EMBL/GenBank/DDBJ whole genome shotgun (WGS) entry which is preliminary data.</text>
</comment>
<dbReference type="InterPro" id="IPR002557">
    <property type="entry name" value="Chitin-bd_dom"/>
</dbReference>
<dbReference type="Gene3D" id="3.40.50.410">
    <property type="entry name" value="von Willebrand factor, type A domain"/>
    <property type="match status" value="4"/>
</dbReference>
<evidence type="ECO:0000313" key="4">
    <source>
        <dbReference type="EMBL" id="CAG2249929.1"/>
    </source>
</evidence>
<dbReference type="InterPro" id="IPR050525">
    <property type="entry name" value="ECM_Assembly_Org"/>
</dbReference>
<dbReference type="InterPro" id="IPR002035">
    <property type="entry name" value="VWF_A"/>
</dbReference>
<dbReference type="PROSITE" id="PS50234">
    <property type="entry name" value="VWFA"/>
    <property type="match status" value="4"/>
</dbReference>
<feature type="domain" description="VWFA" evidence="2">
    <location>
        <begin position="810"/>
        <end position="980"/>
    </location>
</feature>
<keyword evidence="5" id="KW-1185">Reference proteome</keyword>
<dbReference type="PRINTS" id="PR00453">
    <property type="entry name" value="VWFADOMAIN"/>
</dbReference>
<dbReference type="SUPFAM" id="SSF53300">
    <property type="entry name" value="vWA-like"/>
    <property type="match status" value="4"/>
</dbReference>
<dbReference type="OrthoDB" id="6081966at2759"/>
<feature type="domain" description="VWFA" evidence="2">
    <location>
        <begin position="1201"/>
        <end position="1371"/>
    </location>
</feature>
<sequence length="2657" mass="296104">MSSEITTEFTPTTPNVYKSFRRQIEARHLPLVQQVVNLNLMRTIMDLVKTKINALNLLFINCFHFLENSPKRKAKVEMTGYEAATYEPLLDKFWKKKEKASLDKAMRIFMGDFSKTLLADRYQCKGTQLNQMMIGTTKSDPKPSIKGKRAARVGKNDMKDPKSRLGKIVGKVFWVLQQTLREDVAYHLEKTELYGRYSVSSGKEGTLRVSYGKGTLQYRVSFGKDGTTVGKAYHLERRNSTVGKAYHLEKKELYSKYNVSSGKEGTLRKSVTSDINHAYLLLIKSKSVNSGFDLGVGNLKVGNNLPPIDVACYLEFVRGEVRSEVETGASLAQVKNQLSKWSTQYFPDVFECTDPRRIVNIYGKEWREVNLPENENKLFQHFSEVMKKIIPRLGKGRNSATAVMDDLHITLTRTTHKFAMKVITQLKPFLDARSTSEMLVFFTKFLSPTIAPTAAPTLAPTAAPTWVPTEAPTMAPTEEPTMAPTAAPTMAPTAAPTLAPTAAPTLTPTDAPTKAPTAAPTEAPTKAPIAVTTIPPTLAPTVPPTEVETTPSETRKRNNYQRRLMLQNIKMKIPIFIVLLCLIVRNTHQQGLNCYVPADILILLDGSDSIQDRDWTNAKTFVKQLIKQFDVAPDAIHMGIVVYSSNIGDYVSFAPFKPKTMLEIISTSLRQPKHSTNTAKGIQYAREQFKKDGRQGVPKILIVITDGSSDSPRDTHSQAELAKIEGIRILALGVGKQIFKDELRQIASSPRKVYTATSYITLQGLISEIRNMVCQVITTTTSPPLQTQMVTLPSIHVANPTDKVCNVPGDIVFLIDGSNSMSNADFRKQKNFVANMIDNFEIGKEFIHVGIVVFSTVIGDIVHLQPSRSKDLLKILANNLRHPKVGTNTALGIERVRKMMREEGRSFAPKIMVVVTDGRSASPALTSLQASLAKAEGLTVIAIGVGSAMFKDELENIASDQGKMFQVTRFQDLELIITAMRNLICQCLICDVAADVGFVIDGSKSISSGDWPKGLNFVANLINNLYITPEGIHAGIVVYSTFINEKVPLNPFKSKPLLMAMTKSLKQPKQGTNTALGVDTMRQMFRNQGRYDAPKVMIIVTDGKSTNPGQTKIQAARAKAEGAIIITVGIGGSSMFKDEIRDIATKNKYFEVADYRSLTTIIQQLRDLICMVITTTPPVISTTPQPDPLLPPIPGCDIPAEIMLLTHGSENINEYNWNKNKDFIVSLIRNLNVGKTQHHVGYVVYSNTYGDTIGLEPYKSTFDLTNMANSLIHPGKGVNTAIGMKKLREIYKTQARTKAPRIGIVITDQTSTDTAATKREAEQAKKEGITLLTVGIGNNINPRELQGLSSSERFIHRTDNFNSLEMIMPQIRQQICEIIMKPPGDSFTELCSGCLIDKGTGFNPYPGDCTKYVQCWRDNNRVMGAIKSCPFGQFWDRVAMACQPSLSVQCPADVCRHSPDGFTYGMKNKGCRAYWLCVNGHSVGSCCPEGSYYVEGMGCMRGKACKEPCPPDGGIILTPDCSKEEHWDQRYFIEKVPFYGKVVRPCPPGTVYSTSYCDCVVKGTNGIIPILPGDKCRAKAHFNFDVDMKDKSGGSVPISYRNVQRTRYGTAHFTGNGEMNLWKNRNINVNNKLVLRFKFKLDRWTDRFDYGGVIVDMGKGGDVHWKYDIESGWTRNITVGGGWDIRNLVKLFRTLVSSRTEPEMKQNMWKVANSMDFKTLLYQLGFVPNTSSGMQLLRLLMNGNGADILQKIVIALEKQKSPYDMRMTLKTMLSRPEMRTWILQNTPKQYIDITMKNWNRFLESLSLPENQWKTGKITWYKPADKIGTGSMSSIAIIADLWRTFARAMGMDTRDWQNLLRITLGTDIIGEGGRVDVEFINEMKNVLGRNNTILQAWHDFLRGKNVRLDFEGKNPTTSWWEKTFGIGRGMAPIPGIDRGMSVGIVADLWRKFIQEAQLPESMKQKLTWTFGGPDATEDDLFKEINTVLGDDNLKNKWIHFIQGHYAHGGPGKTEAQLWKPGPRGELFWKIIFGQGKDGSGTGPGTDGSQTGTGQTSVDIKKLADLWRTFVTQSKLEGPQWKDLLIFTNTDKPGSKNINVKLLLKEMKNVLMADDNVDTAWLKYLQDNGIDKSWFLRILFSDQGGPFNENWVYWYLYRNKEYAGIGNSTGGIGVGGSGGGGQTNKNQIIGLWRDFVTQSKLGPEWNGMLTWTLGSGNNGGPGEYMEWIYEIISVLGNKEMRGRWLNFLNAKNVGNEWINWFMVISGDSRGSFEVDQSGLNLVMSLWKRFIGALNLNGQGGQGGQNWNQKLIWTLGGGLTDRYIDWSNEVVSVLQNTTIRDHWFNYLQQNNAGNVWINWFRMILDVGSTSSSSGNWIWHYLSSGMSVPLDILANLWIQFVFDRNLGYGQWADSLWWTLNVIPGAISADEYMHLFNEMTILMMDEMIRNDWITFLHGNDITASWSSTAGAGMTGGTTAESLDAILNSLSGGTGSGSYGTSSGSSSGGSDFFWGLGGDWDMDGGFSRKRRSAHRQKRAIVDKMAHVALVGNCGNNVKPSISITANEQNVKMSLLTQNIPAELEIPLIQGWNEVTMVYDGKNLHGTVQNWQGKKHKKTPLTGNIVQRKGLTFGACDKYSRFAGQLDDILLYNCVPLALKKELP</sequence>
<feature type="compositionally biased region" description="Low complexity" evidence="1">
    <location>
        <begin position="459"/>
        <end position="536"/>
    </location>
</feature>
<dbReference type="InterPro" id="IPR036465">
    <property type="entry name" value="vWFA_dom_sf"/>
</dbReference>
<gene>
    <name evidence="4" type="ORF">MEDL_61672</name>
</gene>
<evidence type="ECO:0000259" key="3">
    <source>
        <dbReference type="PROSITE" id="PS50940"/>
    </source>
</evidence>
<dbReference type="CDD" id="cd01450">
    <property type="entry name" value="vWFA_subfamily_ECM"/>
    <property type="match status" value="4"/>
</dbReference>
<evidence type="ECO:0000313" key="5">
    <source>
        <dbReference type="Proteomes" id="UP000683360"/>
    </source>
</evidence>
<dbReference type="GO" id="GO:0008061">
    <property type="term" value="F:chitin binding"/>
    <property type="evidence" value="ECO:0007669"/>
    <property type="project" value="InterPro"/>
</dbReference>
<dbReference type="Pfam" id="PF00092">
    <property type="entry name" value="VWA"/>
    <property type="match status" value="4"/>
</dbReference>
<dbReference type="PANTHER" id="PTHR24020">
    <property type="entry name" value="COLLAGEN ALPHA"/>
    <property type="match status" value="1"/>
</dbReference>
<dbReference type="GO" id="GO:0005576">
    <property type="term" value="C:extracellular region"/>
    <property type="evidence" value="ECO:0007669"/>
    <property type="project" value="InterPro"/>
</dbReference>
<proteinExistence type="predicted"/>
<feature type="domain" description="Chitin-binding type-2" evidence="3">
    <location>
        <begin position="1388"/>
        <end position="1452"/>
    </location>
</feature>
<dbReference type="SUPFAM" id="SSF57625">
    <property type="entry name" value="Invertebrate chitin-binding proteins"/>
    <property type="match status" value="1"/>
</dbReference>
<dbReference type="Pfam" id="PF01607">
    <property type="entry name" value="CBM_14"/>
    <property type="match status" value="1"/>
</dbReference>
<evidence type="ECO:0000259" key="2">
    <source>
        <dbReference type="PROSITE" id="PS50234"/>
    </source>
</evidence>
<feature type="domain" description="VWFA" evidence="2">
    <location>
        <begin position="995"/>
        <end position="1165"/>
    </location>
</feature>
<organism evidence="4 5">
    <name type="scientific">Mytilus edulis</name>
    <name type="common">Blue mussel</name>
    <dbReference type="NCBI Taxonomy" id="6550"/>
    <lineage>
        <taxon>Eukaryota</taxon>
        <taxon>Metazoa</taxon>
        <taxon>Spiralia</taxon>
        <taxon>Lophotrochozoa</taxon>
        <taxon>Mollusca</taxon>
        <taxon>Bivalvia</taxon>
        <taxon>Autobranchia</taxon>
        <taxon>Pteriomorphia</taxon>
        <taxon>Mytilida</taxon>
        <taxon>Mytiloidea</taxon>
        <taxon>Mytilidae</taxon>
        <taxon>Mytilinae</taxon>
        <taxon>Mytilus</taxon>
    </lineage>
</organism>
<dbReference type="Proteomes" id="UP000683360">
    <property type="component" value="Unassembled WGS sequence"/>
</dbReference>
<dbReference type="Gene3D" id="2.170.140.10">
    <property type="entry name" value="Chitin binding domain"/>
    <property type="match status" value="1"/>
</dbReference>
<dbReference type="EMBL" id="CAJPWZ010003022">
    <property type="protein sequence ID" value="CAG2249929.1"/>
    <property type="molecule type" value="Genomic_DNA"/>
</dbReference>
<dbReference type="PROSITE" id="PS50940">
    <property type="entry name" value="CHIT_BIND_II"/>
    <property type="match status" value="1"/>
</dbReference>
<reference evidence="4" key="1">
    <citation type="submission" date="2021-03" db="EMBL/GenBank/DDBJ databases">
        <authorList>
            <person name="Bekaert M."/>
        </authorList>
    </citation>
    <scope>NUCLEOTIDE SEQUENCE</scope>
</reference>
<protein>
    <submittedName>
        <fullName evidence="4">COL6A</fullName>
    </submittedName>
</protein>
<accession>A0A8S3UXN4</accession>
<dbReference type="SMART" id="SM00327">
    <property type="entry name" value="VWA"/>
    <property type="match status" value="4"/>
</dbReference>
<dbReference type="InterPro" id="IPR036508">
    <property type="entry name" value="Chitin-bd_dom_sf"/>
</dbReference>